<name>A0A543KVT1_9BURK</name>
<sequence>MNQSTTIKWAVLALGSSALAACGGSAENDGVTISFGGPGAPPAQMQVPHAMVARASLTVPMVEVSLSPSDLDFPNPERGFYRFATDPSKITATSLAYVVADGQRLVYTPGDLSAYRTRDLPSTYLTKLNTGFANLRKQGLKAVVRFAYNYPETESDYLNAQDATLSRVKRHITQLQPVLQANADVIAAVQGGFIGAWGEWHTSSNKLTTPANKAAVRDALLQAVPASRQLQVRYPGDLAAWFPTPPTLEQLLAPSPTAAARIGQHNDCFLASPDDVGTYWASTPQQSAALRTYAQQASATTGAGGETCAPPVAAQARMTCEDILREGAAYHMTYLNRDYYEGFFAQWQAGGCMAEVSRKLGYRLQLQTVTHGAVATPGGSLAWQVSLSNQGWARPLNARNLALTLVSATNEATVLPLAGTDLRQASPGEPLQWAGEVTLPATLAPGSYRVHIGAPDAASALAATPAYAVRFANADNVVTGVQWQASTGRLALGTTLQVQ</sequence>
<reference evidence="4 5" key="1">
    <citation type="submission" date="2019-06" db="EMBL/GenBank/DDBJ databases">
        <title>Genomic Encyclopedia of Archaeal and Bacterial Type Strains, Phase II (KMG-II): from individual species to whole genera.</title>
        <authorList>
            <person name="Goeker M."/>
        </authorList>
    </citation>
    <scope>NUCLEOTIDE SEQUENCE [LARGE SCALE GENOMIC DNA]</scope>
    <source>
        <strain evidence="4 5">DSM 7270</strain>
    </source>
</reference>
<gene>
    <name evidence="4" type="ORF">BDD18_3827</name>
</gene>
<proteinExistence type="predicted"/>
<evidence type="ECO:0000259" key="2">
    <source>
        <dbReference type="Pfam" id="PF16116"/>
    </source>
</evidence>
<dbReference type="AlphaFoldDB" id="A0A543KVT1"/>
<evidence type="ECO:0000313" key="4">
    <source>
        <dbReference type="EMBL" id="TQM99181.1"/>
    </source>
</evidence>
<evidence type="ECO:0000256" key="1">
    <source>
        <dbReference type="SAM" id="SignalP"/>
    </source>
</evidence>
<dbReference type="Pfam" id="PF16173">
    <property type="entry name" value="DUF4874"/>
    <property type="match status" value="1"/>
</dbReference>
<comment type="caution">
    <text evidence="4">The sequence shown here is derived from an EMBL/GenBank/DDBJ whole genome shotgun (WGS) entry which is preliminary data.</text>
</comment>
<feature type="signal peptide" evidence="1">
    <location>
        <begin position="1"/>
        <end position="20"/>
    </location>
</feature>
<feature type="domain" description="DUF4874" evidence="3">
    <location>
        <begin position="75"/>
        <end position="235"/>
    </location>
</feature>
<accession>A0A543KVT1</accession>
<dbReference type="InterPro" id="IPR032267">
    <property type="entry name" value="DUF4832"/>
</dbReference>
<feature type="chain" id="PRO_5021893331" evidence="1">
    <location>
        <begin position="21"/>
        <end position="499"/>
    </location>
</feature>
<evidence type="ECO:0000313" key="5">
    <source>
        <dbReference type="Proteomes" id="UP000316993"/>
    </source>
</evidence>
<protein>
    <submittedName>
        <fullName evidence="4">Uncharacterized protein DUF4874</fullName>
    </submittedName>
</protein>
<dbReference type="InterPro" id="IPR032379">
    <property type="entry name" value="DUF4874"/>
</dbReference>
<feature type="domain" description="DUF4832" evidence="2">
    <location>
        <begin position="261"/>
        <end position="473"/>
    </location>
</feature>
<dbReference type="Pfam" id="PF16116">
    <property type="entry name" value="DUF4832"/>
    <property type="match status" value="1"/>
</dbReference>
<dbReference type="RefSeq" id="WP_142085221.1">
    <property type="nucleotide sequence ID" value="NZ_VFPV01000004.1"/>
</dbReference>
<keyword evidence="1" id="KW-0732">Signal</keyword>
<organism evidence="4 5">
    <name type="scientific">Acidovorax temperans</name>
    <dbReference type="NCBI Taxonomy" id="80878"/>
    <lineage>
        <taxon>Bacteria</taxon>
        <taxon>Pseudomonadati</taxon>
        <taxon>Pseudomonadota</taxon>
        <taxon>Betaproteobacteria</taxon>
        <taxon>Burkholderiales</taxon>
        <taxon>Comamonadaceae</taxon>
        <taxon>Acidovorax</taxon>
    </lineage>
</organism>
<dbReference type="Proteomes" id="UP000316993">
    <property type="component" value="Unassembled WGS sequence"/>
</dbReference>
<evidence type="ECO:0000259" key="3">
    <source>
        <dbReference type="Pfam" id="PF16173"/>
    </source>
</evidence>
<dbReference type="EMBL" id="VFPV01000004">
    <property type="protein sequence ID" value="TQM99181.1"/>
    <property type="molecule type" value="Genomic_DNA"/>
</dbReference>